<comment type="caution">
    <text evidence="2">The sequence shown here is derived from an EMBL/GenBank/DDBJ whole genome shotgun (WGS) entry which is preliminary data.</text>
</comment>
<keyword evidence="3" id="KW-1185">Reference proteome</keyword>
<feature type="region of interest" description="Disordered" evidence="1">
    <location>
        <begin position="1"/>
        <end position="30"/>
    </location>
</feature>
<reference evidence="2" key="1">
    <citation type="submission" date="2021-01" db="EMBL/GenBank/DDBJ databases">
        <title>Adiantum capillus-veneris genome.</title>
        <authorList>
            <person name="Fang Y."/>
            <person name="Liao Q."/>
        </authorList>
    </citation>
    <scope>NUCLEOTIDE SEQUENCE</scope>
    <source>
        <strain evidence="2">H3</strain>
        <tissue evidence="2">Leaf</tissue>
    </source>
</reference>
<evidence type="ECO:0000313" key="3">
    <source>
        <dbReference type="Proteomes" id="UP000886520"/>
    </source>
</evidence>
<sequence>MESQVQKSHHQKMGSRGSPPINEKPLMPPKTTSFATTCCLCRKPPYRTSNKRLTVAIAPPRTFQSARDCSQDLTTKKNMALWEPHPDKELPRVPHTSLYHMRRVPSQE</sequence>
<evidence type="ECO:0000256" key="1">
    <source>
        <dbReference type="SAM" id="MobiDB-lite"/>
    </source>
</evidence>
<gene>
    <name evidence="2" type="ORF">GOP47_0022392</name>
</gene>
<dbReference type="AlphaFoldDB" id="A0A9D4Z477"/>
<dbReference type="EMBL" id="JABFUD020000022">
    <property type="protein sequence ID" value="KAI5061853.1"/>
    <property type="molecule type" value="Genomic_DNA"/>
</dbReference>
<name>A0A9D4Z477_ADICA</name>
<evidence type="ECO:0000313" key="2">
    <source>
        <dbReference type="EMBL" id="KAI5061853.1"/>
    </source>
</evidence>
<accession>A0A9D4Z477</accession>
<feature type="region of interest" description="Disordered" evidence="1">
    <location>
        <begin position="85"/>
        <end position="108"/>
    </location>
</feature>
<protein>
    <submittedName>
        <fullName evidence="2">Uncharacterized protein</fullName>
    </submittedName>
</protein>
<dbReference type="Proteomes" id="UP000886520">
    <property type="component" value="Chromosome 22"/>
</dbReference>
<organism evidence="2 3">
    <name type="scientific">Adiantum capillus-veneris</name>
    <name type="common">Maidenhair fern</name>
    <dbReference type="NCBI Taxonomy" id="13818"/>
    <lineage>
        <taxon>Eukaryota</taxon>
        <taxon>Viridiplantae</taxon>
        <taxon>Streptophyta</taxon>
        <taxon>Embryophyta</taxon>
        <taxon>Tracheophyta</taxon>
        <taxon>Polypodiopsida</taxon>
        <taxon>Polypodiidae</taxon>
        <taxon>Polypodiales</taxon>
        <taxon>Pteridineae</taxon>
        <taxon>Pteridaceae</taxon>
        <taxon>Vittarioideae</taxon>
        <taxon>Adiantum</taxon>
    </lineage>
</organism>
<proteinExistence type="predicted"/>